<dbReference type="InterPro" id="IPR050109">
    <property type="entry name" value="HTH-type_TetR-like_transc_reg"/>
</dbReference>
<evidence type="ECO:0000256" key="2">
    <source>
        <dbReference type="PROSITE-ProRule" id="PRU00335"/>
    </source>
</evidence>
<proteinExistence type="predicted"/>
<keyword evidence="5" id="KW-1185">Reference proteome</keyword>
<evidence type="ECO:0000313" key="4">
    <source>
        <dbReference type="EMBL" id="MCZ0704413.1"/>
    </source>
</evidence>
<sequence>MNEKFLNLDPQKQARIIDAALQEFGEQGYEQASTNRIVKSAGIGKGMLFYYFKNKQSFYYYLLEYSLDLTLKDFLAKVDMEEEDFIERLYQMAQVKLALFDKHPDMMNFLGTFMLANEHNLPKSIQEKYEKIQVLAHQKMFDGINYQLFRQDVDVKKAFDLIRWSFEGYQNELKAKLQGKKFNEIDLTPYWEEFYDYLKLLKQVYYENEEGK</sequence>
<dbReference type="PRINTS" id="PR00455">
    <property type="entry name" value="HTHTETR"/>
</dbReference>
<dbReference type="Proteomes" id="UP001084197">
    <property type="component" value="Unassembled WGS sequence"/>
</dbReference>
<dbReference type="InterPro" id="IPR036271">
    <property type="entry name" value="Tet_transcr_reg_TetR-rel_C_sf"/>
</dbReference>
<organism evidence="4 5">
    <name type="scientific">Natronobacillus azotifigens</name>
    <dbReference type="NCBI Taxonomy" id="472978"/>
    <lineage>
        <taxon>Bacteria</taxon>
        <taxon>Bacillati</taxon>
        <taxon>Bacillota</taxon>
        <taxon>Bacilli</taxon>
        <taxon>Bacillales</taxon>
        <taxon>Bacillaceae</taxon>
        <taxon>Natronobacillus</taxon>
    </lineage>
</organism>
<dbReference type="AlphaFoldDB" id="A0A9J6RG77"/>
<dbReference type="PANTHER" id="PTHR30328:SF54">
    <property type="entry name" value="HTH-TYPE TRANSCRIPTIONAL REPRESSOR SCO4008"/>
    <property type="match status" value="1"/>
</dbReference>
<feature type="domain" description="HTH tetR-type" evidence="3">
    <location>
        <begin position="10"/>
        <end position="70"/>
    </location>
</feature>
<dbReference type="GO" id="GO:0006355">
    <property type="term" value="P:regulation of DNA-templated transcription"/>
    <property type="evidence" value="ECO:0007669"/>
    <property type="project" value="UniProtKB-ARBA"/>
</dbReference>
<dbReference type="PROSITE" id="PS50977">
    <property type="entry name" value="HTH_TETR_2"/>
    <property type="match status" value="1"/>
</dbReference>
<evidence type="ECO:0000256" key="1">
    <source>
        <dbReference type="ARBA" id="ARBA00023125"/>
    </source>
</evidence>
<reference evidence="4" key="1">
    <citation type="submission" date="2022-11" db="EMBL/GenBank/DDBJ databases">
        <title>WGS of Natronobacillus azotifigens 24KS-1, an anaerobic diazotrophic haloalkaliphile from soda-rich habitats.</title>
        <authorList>
            <person name="Sorokin D.Y."/>
            <person name="Merkel A.Y."/>
        </authorList>
    </citation>
    <scope>NUCLEOTIDE SEQUENCE</scope>
    <source>
        <strain evidence="4">24KS-1</strain>
    </source>
</reference>
<keyword evidence="1 2" id="KW-0238">DNA-binding</keyword>
<dbReference type="InterPro" id="IPR001647">
    <property type="entry name" value="HTH_TetR"/>
</dbReference>
<evidence type="ECO:0000259" key="3">
    <source>
        <dbReference type="PROSITE" id="PS50977"/>
    </source>
</evidence>
<name>A0A9J6RG77_9BACI</name>
<dbReference type="EMBL" id="JAPRAT010000035">
    <property type="protein sequence ID" value="MCZ0704413.1"/>
    <property type="molecule type" value="Genomic_DNA"/>
</dbReference>
<dbReference type="Pfam" id="PF00440">
    <property type="entry name" value="TetR_N"/>
    <property type="match status" value="1"/>
</dbReference>
<evidence type="ECO:0000313" key="5">
    <source>
        <dbReference type="Proteomes" id="UP001084197"/>
    </source>
</evidence>
<dbReference type="SUPFAM" id="SSF48498">
    <property type="entry name" value="Tetracyclin repressor-like, C-terminal domain"/>
    <property type="match status" value="1"/>
</dbReference>
<accession>A0A9J6RG77</accession>
<dbReference type="SUPFAM" id="SSF46689">
    <property type="entry name" value="Homeodomain-like"/>
    <property type="match status" value="1"/>
</dbReference>
<dbReference type="Gene3D" id="1.10.357.10">
    <property type="entry name" value="Tetracycline Repressor, domain 2"/>
    <property type="match status" value="1"/>
</dbReference>
<dbReference type="InterPro" id="IPR009057">
    <property type="entry name" value="Homeodomain-like_sf"/>
</dbReference>
<dbReference type="RefSeq" id="WP_268781184.1">
    <property type="nucleotide sequence ID" value="NZ_JAPRAT010000035.1"/>
</dbReference>
<dbReference type="Gene3D" id="1.10.10.60">
    <property type="entry name" value="Homeodomain-like"/>
    <property type="match status" value="1"/>
</dbReference>
<comment type="caution">
    <text evidence="4">The sequence shown here is derived from an EMBL/GenBank/DDBJ whole genome shotgun (WGS) entry which is preliminary data.</text>
</comment>
<gene>
    <name evidence="4" type="ORF">OWO01_14480</name>
</gene>
<feature type="DNA-binding region" description="H-T-H motif" evidence="2">
    <location>
        <begin position="33"/>
        <end position="52"/>
    </location>
</feature>
<protein>
    <submittedName>
        <fullName evidence="4">TetR/AcrR family transcriptional regulator</fullName>
    </submittedName>
</protein>
<dbReference type="PANTHER" id="PTHR30328">
    <property type="entry name" value="TRANSCRIPTIONAL REPRESSOR"/>
    <property type="match status" value="1"/>
</dbReference>
<dbReference type="GO" id="GO:0003677">
    <property type="term" value="F:DNA binding"/>
    <property type="evidence" value="ECO:0007669"/>
    <property type="project" value="UniProtKB-UniRule"/>
</dbReference>